<dbReference type="Proteomes" id="UP000179797">
    <property type="component" value="Unassembled WGS sequence"/>
</dbReference>
<reference evidence="1 2" key="1">
    <citation type="journal article" date="2012" name="Int. J. Syst. Evol. Microbiol.">
        <title>Flammeovirga pacifica sp. nov., isolated from deep-sea sediment.</title>
        <authorList>
            <person name="Xu H."/>
            <person name="Fu Y."/>
            <person name="Yang N."/>
            <person name="Ding Z."/>
            <person name="Lai Q."/>
            <person name="Zeng R."/>
        </authorList>
    </citation>
    <scope>NUCLEOTIDE SEQUENCE [LARGE SCALE GENOMIC DNA]</scope>
    <source>
        <strain evidence="2">DSM 24597 / LMG 26175 / WPAGA1</strain>
    </source>
</reference>
<accession>A0A1S1Z434</accession>
<organism evidence="1 2">
    <name type="scientific">Flammeovirga pacifica</name>
    <dbReference type="NCBI Taxonomy" id="915059"/>
    <lineage>
        <taxon>Bacteria</taxon>
        <taxon>Pseudomonadati</taxon>
        <taxon>Bacteroidota</taxon>
        <taxon>Cytophagia</taxon>
        <taxon>Cytophagales</taxon>
        <taxon>Flammeovirgaceae</taxon>
        <taxon>Flammeovirga</taxon>
    </lineage>
</organism>
<sequence>MIIKFNFELSKGNNFTNGVLTINNTSGSNPIYDITSTTNNTSVILEDVIKLYIESRVFEIFSNARQNEQILSSDEYQEILKSEVPKHLLESVLGDMKYCIQQDAYLQAS</sequence>
<dbReference type="OrthoDB" id="980352at2"/>
<dbReference type="EMBL" id="JRYR02000001">
    <property type="protein sequence ID" value="OHX68046.1"/>
    <property type="molecule type" value="Genomic_DNA"/>
</dbReference>
<comment type="caution">
    <text evidence="1">The sequence shown here is derived from an EMBL/GenBank/DDBJ whole genome shotgun (WGS) entry which is preliminary data.</text>
</comment>
<proteinExistence type="predicted"/>
<evidence type="ECO:0000313" key="2">
    <source>
        <dbReference type="Proteomes" id="UP000179797"/>
    </source>
</evidence>
<evidence type="ECO:0000313" key="1">
    <source>
        <dbReference type="EMBL" id="OHX68046.1"/>
    </source>
</evidence>
<protein>
    <submittedName>
        <fullName evidence="1">Uncharacterized protein</fullName>
    </submittedName>
</protein>
<dbReference type="RefSeq" id="WP_044220147.1">
    <property type="nucleotide sequence ID" value="NZ_JRYR02000001.1"/>
</dbReference>
<name>A0A1S1Z434_FLAPC</name>
<dbReference type="AlphaFoldDB" id="A0A1S1Z434"/>
<gene>
    <name evidence="1" type="ORF">NH26_17700</name>
</gene>
<keyword evidence="2" id="KW-1185">Reference proteome</keyword>